<accession>A0A839F773</accession>
<comment type="caution">
    <text evidence="1">The sequence shown here is derived from an EMBL/GenBank/DDBJ whole genome shotgun (WGS) entry which is preliminary data.</text>
</comment>
<dbReference type="Pfam" id="PF07920">
    <property type="entry name" value="DUF1684"/>
    <property type="match status" value="1"/>
</dbReference>
<organism evidence="1 2">
    <name type="scientific">Dokdonella fugitiva</name>
    <dbReference type="NCBI Taxonomy" id="328517"/>
    <lineage>
        <taxon>Bacteria</taxon>
        <taxon>Pseudomonadati</taxon>
        <taxon>Pseudomonadota</taxon>
        <taxon>Gammaproteobacteria</taxon>
        <taxon>Lysobacterales</taxon>
        <taxon>Rhodanobacteraceae</taxon>
        <taxon>Dokdonella</taxon>
    </lineage>
</organism>
<dbReference type="Proteomes" id="UP000550401">
    <property type="component" value="Unassembled WGS sequence"/>
</dbReference>
<proteinExistence type="predicted"/>
<reference evidence="1 2" key="1">
    <citation type="submission" date="2020-07" db="EMBL/GenBank/DDBJ databases">
        <title>Genomic Encyclopedia of Type Strains, Phase IV (KMG-V): Genome sequencing to study the core and pangenomes of soil and plant-associated prokaryotes.</title>
        <authorList>
            <person name="Whitman W."/>
        </authorList>
    </citation>
    <scope>NUCLEOTIDE SEQUENCE [LARGE SCALE GENOMIC DNA]</scope>
    <source>
        <strain evidence="1 2">RH2WT43</strain>
    </source>
</reference>
<name>A0A839F773_9GAMM</name>
<evidence type="ECO:0000313" key="1">
    <source>
        <dbReference type="EMBL" id="MBA8888021.1"/>
    </source>
</evidence>
<dbReference type="PANTHER" id="PTHR41913:SF1">
    <property type="entry name" value="DUF1684 DOMAIN-CONTAINING PROTEIN"/>
    <property type="match status" value="1"/>
</dbReference>
<gene>
    <name evidence="1" type="ORF">FHW12_002245</name>
</gene>
<dbReference type="PANTHER" id="PTHR41913">
    <property type="entry name" value="DUF1684 DOMAIN-CONTAINING PROTEIN"/>
    <property type="match status" value="1"/>
</dbReference>
<dbReference type="EMBL" id="JACGXL010000003">
    <property type="protein sequence ID" value="MBA8888021.1"/>
    <property type="molecule type" value="Genomic_DNA"/>
</dbReference>
<keyword evidence="2" id="KW-1185">Reference proteome</keyword>
<dbReference type="InterPro" id="IPR012467">
    <property type="entry name" value="DUF1684"/>
</dbReference>
<protein>
    <recommendedName>
        <fullName evidence="3">DUF1684 domain-containing protein</fullName>
    </recommendedName>
</protein>
<evidence type="ECO:0000313" key="2">
    <source>
        <dbReference type="Proteomes" id="UP000550401"/>
    </source>
</evidence>
<sequence length="303" mass="32641">MLMLKSAALAAAGFAGVQLMSAHVETSKPVDYTQQIESWRAQRVERLKAPGGWLSLIGLHWLKDGANSVGSAKGNDIMLAKGPAKLGTITLKDGKATIALDAKAGATIDGKPAQAAELLDDSHETPTTVAFGSASFYMIDRNGKKALRVKDTEAATRTGFKGIDSFPIDPSWRVEAKFEEFKPAHSLEIPTVLGTVDKMTVPGKVTFTRDGKSYTLLPVLETTDAKDLWFIFADRTSGKETYGAARFLYADLPKDGKVTIDFNKAYNPPCAFTPYATCPLAPPENRLDLRVTAGEKKYAGGAH</sequence>
<dbReference type="AlphaFoldDB" id="A0A839F773"/>
<evidence type="ECO:0008006" key="3">
    <source>
        <dbReference type="Google" id="ProtNLM"/>
    </source>
</evidence>